<dbReference type="Proteomes" id="UP000199424">
    <property type="component" value="Unassembled WGS sequence"/>
</dbReference>
<reference evidence="3" key="1">
    <citation type="submission" date="2016-10" db="EMBL/GenBank/DDBJ databases">
        <authorList>
            <person name="Varghese N."/>
            <person name="Submissions S."/>
        </authorList>
    </citation>
    <scope>NUCLEOTIDE SEQUENCE [LARGE SCALE GENOMIC DNA]</scope>
    <source>
        <strain evidence="3">CGMCC 1.7285</strain>
    </source>
</reference>
<name>A0A1I6GIW3_9GAMM</name>
<keyword evidence="1" id="KW-0732">Signal</keyword>
<accession>A0A1I6GIW3</accession>
<feature type="signal peptide" evidence="1">
    <location>
        <begin position="1"/>
        <end position="21"/>
    </location>
</feature>
<feature type="chain" id="PRO_5011527613" description="DUF2845 domain-containing protein" evidence="1">
    <location>
        <begin position="22"/>
        <end position="105"/>
    </location>
</feature>
<organism evidence="2 3">
    <name type="scientific">Pseudidiomarina maritima</name>
    <dbReference type="NCBI Taxonomy" id="519453"/>
    <lineage>
        <taxon>Bacteria</taxon>
        <taxon>Pseudomonadati</taxon>
        <taxon>Pseudomonadota</taxon>
        <taxon>Gammaproteobacteria</taxon>
        <taxon>Alteromonadales</taxon>
        <taxon>Idiomarinaceae</taxon>
        <taxon>Pseudidiomarina</taxon>
    </lineage>
</organism>
<evidence type="ECO:0000313" key="3">
    <source>
        <dbReference type="Proteomes" id="UP000199424"/>
    </source>
</evidence>
<evidence type="ECO:0000256" key="1">
    <source>
        <dbReference type="SAM" id="SignalP"/>
    </source>
</evidence>
<dbReference type="AlphaFoldDB" id="A0A1I6GIW3"/>
<evidence type="ECO:0008006" key="4">
    <source>
        <dbReference type="Google" id="ProtNLM"/>
    </source>
</evidence>
<proteinExistence type="predicted"/>
<gene>
    <name evidence="2" type="ORF">SAMN04488070_0784</name>
</gene>
<evidence type="ECO:0000313" key="2">
    <source>
        <dbReference type="EMBL" id="SFR42116.1"/>
    </source>
</evidence>
<dbReference type="EMBL" id="FOYU01000001">
    <property type="protein sequence ID" value="SFR42116.1"/>
    <property type="molecule type" value="Genomic_DNA"/>
</dbReference>
<keyword evidence="3" id="KW-1185">Reference proteome</keyword>
<dbReference type="RefSeq" id="WP_092855472.1">
    <property type="nucleotide sequence ID" value="NZ_FOYU01000001.1"/>
</dbReference>
<protein>
    <recommendedName>
        <fullName evidence="4">DUF2845 domain-containing protein</fullName>
    </recommendedName>
</protein>
<sequence length="105" mass="11636">MKYIFALFFAFALFYSSTVEACSFRISGGELIRCGMSKIEVMNKIGSPEYTSTDSIGVNDGYGRGGRTVQSWSYIVQGDIGGDYYLTVQFAANKVVNIETKQVNR</sequence>